<dbReference type="KEGG" id="mmn:midi_00129"/>
<dbReference type="AlphaFoldDB" id="F7XUV1"/>
<dbReference type="PIRSF" id="PIRSF003113">
    <property type="entry name" value="BolA"/>
    <property type="match status" value="1"/>
</dbReference>
<evidence type="ECO:0000313" key="3">
    <source>
        <dbReference type="Proteomes" id="UP000006639"/>
    </source>
</evidence>
<dbReference type="InterPro" id="IPR036065">
    <property type="entry name" value="BolA-like_sf"/>
</dbReference>
<evidence type="ECO:0000256" key="1">
    <source>
        <dbReference type="RuleBase" id="RU003860"/>
    </source>
</evidence>
<reference evidence="2 3" key="1">
    <citation type="journal article" date="2011" name="Mol. Biol. Evol.">
        <title>Phylogenomic evidence for the presence of a flagellum and cbb3 oxidase in the free-living mitochondrial ancestor.</title>
        <authorList>
            <person name="Sassera D."/>
            <person name="Lo N."/>
            <person name="Epis S."/>
            <person name="D'Auria G."/>
            <person name="Montagna M."/>
            <person name="Comandatore F."/>
            <person name="Horner D."/>
            <person name="Pereto J."/>
            <person name="Luciano A.M."/>
            <person name="Franciosi F."/>
            <person name="Ferri E."/>
            <person name="Crotti E."/>
            <person name="Bazzocchi C."/>
            <person name="Daffonchio D."/>
            <person name="Sacchi L."/>
            <person name="Moya A."/>
            <person name="Latorre A."/>
            <person name="Bandi C."/>
        </authorList>
    </citation>
    <scope>NUCLEOTIDE SEQUENCE [LARGE SCALE GENOMIC DNA]</scope>
    <source>
        <strain evidence="2 3">IricVA</strain>
    </source>
</reference>
<keyword evidence="3" id="KW-1185">Reference proteome</keyword>
<name>F7XUV1_MIDMI</name>
<dbReference type="SUPFAM" id="SSF82657">
    <property type="entry name" value="BolA-like"/>
    <property type="match status" value="1"/>
</dbReference>
<dbReference type="RefSeq" id="WP_013950666.1">
    <property type="nucleotide sequence ID" value="NC_015722.1"/>
</dbReference>
<dbReference type="OrthoDB" id="9796738at2"/>
<accession>F7XUV1</accession>
<evidence type="ECO:0000313" key="2">
    <source>
        <dbReference type="EMBL" id="AEI88450.1"/>
    </source>
</evidence>
<dbReference type="Proteomes" id="UP000006639">
    <property type="component" value="Chromosome"/>
</dbReference>
<gene>
    <name evidence="2" type="ordered locus">midi_00129</name>
</gene>
<dbReference type="HOGENOM" id="CLU_109462_4_2_5"/>
<organism evidence="2 3">
    <name type="scientific">Midichloria mitochondrii (strain IricVA)</name>
    <dbReference type="NCBI Taxonomy" id="696127"/>
    <lineage>
        <taxon>Bacteria</taxon>
        <taxon>Pseudomonadati</taxon>
        <taxon>Pseudomonadota</taxon>
        <taxon>Alphaproteobacteria</taxon>
        <taxon>Rickettsiales</taxon>
        <taxon>Candidatus Midichloriaceae</taxon>
        <taxon>Candidatus Midichloria</taxon>
    </lineage>
</organism>
<sequence>MALDKGVILELLRKAFDGAEIELVDYAGDNDHYELKIKHKSFEGMSRLRQHKMVYSALGRYVGNELHAISIKSSAG</sequence>
<protein>
    <submittedName>
        <fullName evidence="2">BolA-like protein</fullName>
    </submittedName>
</protein>
<proteinExistence type="inferred from homology"/>
<dbReference type="STRING" id="696127.midi_00129"/>
<comment type="similarity">
    <text evidence="1">Belongs to the BolA/IbaG family.</text>
</comment>
<dbReference type="Pfam" id="PF01722">
    <property type="entry name" value="BolA"/>
    <property type="match status" value="1"/>
</dbReference>
<dbReference type="Gene3D" id="3.30.300.90">
    <property type="entry name" value="BolA-like"/>
    <property type="match status" value="1"/>
</dbReference>
<dbReference type="EMBL" id="CP002130">
    <property type="protein sequence ID" value="AEI88450.1"/>
    <property type="molecule type" value="Genomic_DNA"/>
</dbReference>
<dbReference type="InterPro" id="IPR002634">
    <property type="entry name" value="BolA"/>
</dbReference>